<feature type="transmembrane region" description="Helical" evidence="1">
    <location>
        <begin position="56"/>
        <end position="77"/>
    </location>
</feature>
<organism evidence="2 3">
    <name type="scientific">Capnocytophaga endodontalis</name>
    <dbReference type="NCBI Taxonomy" id="2708117"/>
    <lineage>
        <taxon>Bacteria</taxon>
        <taxon>Pseudomonadati</taxon>
        <taxon>Bacteroidota</taxon>
        <taxon>Flavobacteriia</taxon>
        <taxon>Flavobacteriales</taxon>
        <taxon>Flavobacteriaceae</taxon>
        <taxon>Capnocytophaga</taxon>
    </lineage>
</organism>
<dbReference type="RefSeq" id="WP_088593263.1">
    <property type="nucleotide sequence ID" value="NZ_CP022022.1"/>
</dbReference>
<evidence type="ECO:0000313" key="2">
    <source>
        <dbReference type="EMBL" id="ASF42074.1"/>
    </source>
</evidence>
<sequence>MRFFRYSLLLYNALSAIGIFLLVIAGFFYAILILSIPLYATYRAFTDKDPVIRKRYTFSAIASAITFFLIGILALMISKGIQKDREEQRLQQLQESVR</sequence>
<dbReference type="KEGG" id="capn:CBG49_02635"/>
<dbReference type="Proteomes" id="UP000197007">
    <property type="component" value="Chromosome"/>
</dbReference>
<evidence type="ECO:0000313" key="3">
    <source>
        <dbReference type="Proteomes" id="UP000197007"/>
    </source>
</evidence>
<proteinExistence type="predicted"/>
<keyword evidence="1" id="KW-0472">Membrane</keyword>
<accession>A0A1Z4BL99</accession>
<name>A0A1Z4BL99_9FLAO</name>
<keyword evidence="1" id="KW-0812">Transmembrane</keyword>
<keyword evidence="3" id="KW-1185">Reference proteome</keyword>
<dbReference type="AlphaFoldDB" id="A0A1Z4BL99"/>
<dbReference type="EMBL" id="CP022022">
    <property type="protein sequence ID" value="ASF42074.1"/>
    <property type="molecule type" value="Genomic_DNA"/>
</dbReference>
<feature type="transmembrane region" description="Helical" evidence="1">
    <location>
        <begin position="9"/>
        <end position="36"/>
    </location>
</feature>
<evidence type="ECO:0000256" key="1">
    <source>
        <dbReference type="SAM" id="Phobius"/>
    </source>
</evidence>
<keyword evidence="1" id="KW-1133">Transmembrane helix</keyword>
<gene>
    <name evidence="2" type="ORF">CBG49_02635</name>
</gene>
<reference evidence="3" key="1">
    <citation type="submission" date="2017-06" db="EMBL/GenBank/DDBJ databases">
        <title>Complete genome sequence of Capnocytophaga sp. KCOM 1579 (=ChDC OS43) isolated from a human refractory periapical abscess lesion.</title>
        <authorList>
            <person name="Kook J.-K."/>
            <person name="Park S.-N."/>
            <person name="Lim Y.K."/>
            <person name="Roh H."/>
        </authorList>
    </citation>
    <scope>NUCLEOTIDE SEQUENCE [LARGE SCALE GENOMIC DNA]</scope>
    <source>
        <strain evidence="3">ChDC OS43</strain>
    </source>
</reference>
<protein>
    <submittedName>
        <fullName evidence="2">Preprotein translocase subunit SecG</fullName>
    </submittedName>
</protein>